<sequence length="144" mass="16099">MSEQATPWSDEFLLGYGPMDDIHHEFVELVHAMQVVGDEVFPALLDRFAAHAEHHFAEEAAWMSAGNFPARDCHIEEHEKVMASVREVQQMVAAGNIEVGRRLAVALEEWFPGHATYMDSALAQWMVKRSTGGVPLVLKRAVTT</sequence>
<accession>A0ABW1AR73</accession>
<dbReference type="InterPro" id="IPR012312">
    <property type="entry name" value="Hemerythrin-like"/>
</dbReference>
<evidence type="ECO:0000259" key="4">
    <source>
        <dbReference type="Pfam" id="PF01814"/>
    </source>
</evidence>
<reference evidence="6" key="1">
    <citation type="journal article" date="2019" name="Int. J. Syst. Evol. Microbiol.">
        <title>The Global Catalogue of Microorganisms (GCM) 10K type strain sequencing project: providing services to taxonomists for standard genome sequencing and annotation.</title>
        <authorList>
            <consortium name="The Broad Institute Genomics Platform"/>
            <consortium name="The Broad Institute Genome Sequencing Center for Infectious Disease"/>
            <person name="Wu L."/>
            <person name="Ma J."/>
        </authorList>
    </citation>
    <scope>NUCLEOTIDE SEQUENCE [LARGE SCALE GENOMIC DNA]</scope>
    <source>
        <strain evidence="6">SHR3</strain>
    </source>
</reference>
<dbReference type="PANTHER" id="PTHR37164:SF1">
    <property type="entry name" value="BACTERIOHEMERYTHRIN"/>
    <property type="match status" value="1"/>
</dbReference>
<proteinExistence type="inferred from homology"/>
<evidence type="ECO:0000256" key="3">
    <source>
        <dbReference type="ARBA" id="ARBA00023004"/>
    </source>
</evidence>
<dbReference type="InterPro" id="IPR035938">
    <property type="entry name" value="Hemerythrin-like_sf"/>
</dbReference>
<name>A0ABW1AR73_9RHOO</name>
<dbReference type="InterPro" id="IPR012827">
    <property type="entry name" value="Hemerythrin_metal-bd"/>
</dbReference>
<evidence type="ECO:0000313" key="6">
    <source>
        <dbReference type="Proteomes" id="UP001595974"/>
    </source>
</evidence>
<evidence type="ECO:0000256" key="1">
    <source>
        <dbReference type="ARBA" id="ARBA00010587"/>
    </source>
</evidence>
<gene>
    <name evidence="5" type="ORF">ACFPTN_09780</name>
</gene>
<organism evidence="5 6">
    <name type="scientific">Thauera sinica</name>
    <dbReference type="NCBI Taxonomy" id="2665146"/>
    <lineage>
        <taxon>Bacteria</taxon>
        <taxon>Pseudomonadati</taxon>
        <taxon>Pseudomonadota</taxon>
        <taxon>Betaproteobacteria</taxon>
        <taxon>Rhodocyclales</taxon>
        <taxon>Zoogloeaceae</taxon>
        <taxon>Thauera</taxon>
    </lineage>
</organism>
<dbReference type="Pfam" id="PF01814">
    <property type="entry name" value="Hemerythrin"/>
    <property type="match status" value="1"/>
</dbReference>
<evidence type="ECO:0000256" key="2">
    <source>
        <dbReference type="ARBA" id="ARBA00022723"/>
    </source>
</evidence>
<keyword evidence="2" id="KW-0479">Metal-binding</keyword>
<dbReference type="PANTHER" id="PTHR37164">
    <property type="entry name" value="BACTERIOHEMERYTHRIN"/>
    <property type="match status" value="1"/>
</dbReference>
<keyword evidence="3" id="KW-0408">Iron</keyword>
<feature type="domain" description="Hemerythrin-like" evidence="4">
    <location>
        <begin position="19"/>
        <end position="124"/>
    </location>
</feature>
<dbReference type="Gene3D" id="1.20.120.50">
    <property type="entry name" value="Hemerythrin-like"/>
    <property type="match status" value="1"/>
</dbReference>
<dbReference type="CDD" id="cd12107">
    <property type="entry name" value="Hemerythrin"/>
    <property type="match status" value="1"/>
</dbReference>
<dbReference type="EMBL" id="JBHSOG010000031">
    <property type="protein sequence ID" value="MFC5769662.1"/>
    <property type="molecule type" value="Genomic_DNA"/>
</dbReference>
<dbReference type="SUPFAM" id="SSF47188">
    <property type="entry name" value="Hemerythrin-like"/>
    <property type="match status" value="1"/>
</dbReference>
<dbReference type="RefSeq" id="WP_096447414.1">
    <property type="nucleotide sequence ID" value="NZ_JBHSOG010000031.1"/>
</dbReference>
<comment type="similarity">
    <text evidence="1">Belongs to the hemerythrin family.</text>
</comment>
<evidence type="ECO:0000313" key="5">
    <source>
        <dbReference type="EMBL" id="MFC5769662.1"/>
    </source>
</evidence>
<keyword evidence="6" id="KW-1185">Reference proteome</keyword>
<comment type="caution">
    <text evidence="5">The sequence shown here is derived from an EMBL/GenBank/DDBJ whole genome shotgun (WGS) entry which is preliminary data.</text>
</comment>
<dbReference type="NCBIfam" id="TIGR02481">
    <property type="entry name" value="hemeryth_dom"/>
    <property type="match status" value="1"/>
</dbReference>
<protein>
    <submittedName>
        <fullName evidence="5">Hemerythrin domain-containing protein</fullName>
    </submittedName>
</protein>
<dbReference type="InterPro" id="IPR050669">
    <property type="entry name" value="Hemerythrin"/>
</dbReference>
<dbReference type="Proteomes" id="UP001595974">
    <property type="component" value="Unassembled WGS sequence"/>
</dbReference>